<protein>
    <recommendedName>
        <fullName evidence="3">Hemerythrin-like domain-containing protein</fullName>
    </recommendedName>
</protein>
<evidence type="ECO:0000313" key="1">
    <source>
        <dbReference type="EMBL" id="BDG05298.1"/>
    </source>
</evidence>
<dbReference type="Proteomes" id="UP001162891">
    <property type="component" value="Chromosome"/>
</dbReference>
<evidence type="ECO:0008006" key="3">
    <source>
        <dbReference type="Google" id="ProtNLM"/>
    </source>
</evidence>
<keyword evidence="2" id="KW-1185">Reference proteome</keyword>
<dbReference type="RefSeq" id="WP_248353961.1">
    <property type="nucleotide sequence ID" value="NZ_AP025591.1"/>
</dbReference>
<reference evidence="2" key="1">
    <citation type="journal article" date="2022" name="Int. J. Syst. Evol. Microbiol.">
        <title>Anaeromyxobacter oryzae sp. nov., Anaeromyxobacter diazotrophicus sp. nov. and Anaeromyxobacter paludicola sp. nov., isolated from paddy soils.</title>
        <authorList>
            <person name="Itoh H."/>
            <person name="Xu Z."/>
            <person name="Mise K."/>
            <person name="Masuda Y."/>
            <person name="Ushijima N."/>
            <person name="Hayakawa C."/>
            <person name="Shiratori Y."/>
            <person name="Senoo K."/>
        </authorList>
    </citation>
    <scope>NUCLEOTIDE SEQUENCE [LARGE SCALE GENOMIC DNA]</scope>
    <source>
        <strain evidence="2">Red232</strain>
    </source>
</reference>
<evidence type="ECO:0000313" key="2">
    <source>
        <dbReference type="Proteomes" id="UP001162891"/>
    </source>
</evidence>
<gene>
    <name evidence="1" type="ORF">AMOR_42940</name>
</gene>
<sequence length="220" mass="23967">MSRVDLYGTVHKGIRGLLAGTAALAGRTDFARAEEAARAAAEVRRLLGFLDEHAHHEDTWVMPEVARIAPELHADLAADHVRTDGLHRELAGLAARVEGATEAERVSLGARIHERLWRLAAEHLRHMAREEADAQRVLWAHRTDEELGQLHGRLLASIPPARMAEWSAIILPALATRERAGMLAGMRAAMPPPVFERITAPARDALGPVEWAATAVAAGF</sequence>
<organism evidence="1 2">
    <name type="scientific">Anaeromyxobacter oryzae</name>
    <dbReference type="NCBI Taxonomy" id="2918170"/>
    <lineage>
        <taxon>Bacteria</taxon>
        <taxon>Pseudomonadati</taxon>
        <taxon>Myxococcota</taxon>
        <taxon>Myxococcia</taxon>
        <taxon>Myxococcales</taxon>
        <taxon>Cystobacterineae</taxon>
        <taxon>Anaeromyxobacteraceae</taxon>
        <taxon>Anaeromyxobacter</taxon>
    </lineage>
</organism>
<dbReference type="Gene3D" id="1.20.120.520">
    <property type="entry name" value="nmb1532 protein domain like"/>
    <property type="match status" value="1"/>
</dbReference>
<name>A0ABM7X0P0_9BACT</name>
<accession>A0ABM7X0P0</accession>
<dbReference type="EMBL" id="AP025591">
    <property type="protein sequence ID" value="BDG05298.1"/>
    <property type="molecule type" value="Genomic_DNA"/>
</dbReference>
<proteinExistence type="predicted"/>